<gene>
    <name evidence="2" type="ORF">g.29372</name>
</gene>
<dbReference type="EMBL" id="GDJX01023371">
    <property type="protein sequence ID" value="JAT44565.1"/>
    <property type="molecule type" value="Transcribed_RNA"/>
</dbReference>
<feature type="region of interest" description="Disordered" evidence="1">
    <location>
        <begin position="108"/>
        <end position="128"/>
    </location>
</feature>
<feature type="non-terminal residue" evidence="2">
    <location>
        <position position="1"/>
    </location>
</feature>
<evidence type="ECO:0000256" key="1">
    <source>
        <dbReference type="SAM" id="MobiDB-lite"/>
    </source>
</evidence>
<feature type="compositionally biased region" description="Basic and acidic residues" evidence="1">
    <location>
        <begin position="627"/>
        <end position="642"/>
    </location>
</feature>
<reference evidence="2" key="1">
    <citation type="submission" date="2015-07" db="EMBL/GenBank/DDBJ databases">
        <title>Transcriptome Assembly of Anthurium amnicola.</title>
        <authorList>
            <person name="Suzuki J."/>
        </authorList>
    </citation>
    <scope>NUCLEOTIDE SEQUENCE</scope>
</reference>
<feature type="compositionally biased region" description="Basic and acidic residues" evidence="1">
    <location>
        <begin position="237"/>
        <end position="247"/>
    </location>
</feature>
<feature type="region of interest" description="Disordered" evidence="1">
    <location>
        <begin position="230"/>
        <end position="249"/>
    </location>
</feature>
<feature type="region of interest" description="Disordered" evidence="1">
    <location>
        <begin position="623"/>
        <end position="642"/>
    </location>
</feature>
<evidence type="ECO:0000313" key="2">
    <source>
        <dbReference type="EMBL" id="JAT44565.1"/>
    </source>
</evidence>
<name>A0A1D1XQ85_9ARAE</name>
<accession>A0A1D1XQ85</accession>
<feature type="compositionally biased region" description="Polar residues" evidence="1">
    <location>
        <begin position="173"/>
        <end position="183"/>
    </location>
</feature>
<evidence type="ECO:0008006" key="3">
    <source>
        <dbReference type="Google" id="ProtNLM"/>
    </source>
</evidence>
<dbReference type="PANTHER" id="PTHR37604">
    <property type="entry name" value="TRANSCRIPTION INITIATION FACTOR TFIID SUBUNIT"/>
    <property type="match status" value="1"/>
</dbReference>
<feature type="region of interest" description="Disordered" evidence="1">
    <location>
        <begin position="195"/>
        <end position="214"/>
    </location>
</feature>
<organism evidence="2">
    <name type="scientific">Anthurium amnicola</name>
    <dbReference type="NCBI Taxonomy" id="1678845"/>
    <lineage>
        <taxon>Eukaryota</taxon>
        <taxon>Viridiplantae</taxon>
        <taxon>Streptophyta</taxon>
        <taxon>Embryophyta</taxon>
        <taxon>Tracheophyta</taxon>
        <taxon>Spermatophyta</taxon>
        <taxon>Magnoliopsida</taxon>
        <taxon>Liliopsida</taxon>
        <taxon>Araceae</taxon>
        <taxon>Pothoideae</taxon>
        <taxon>Potheae</taxon>
        <taxon>Anthurium</taxon>
    </lineage>
</organism>
<protein>
    <recommendedName>
        <fullName evidence="3">Bromodomain associated domain-containing protein</fullName>
    </recommendedName>
</protein>
<dbReference type="AlphaFoldDB" id="A0A1D1XQ85"/>
<feature type="region of interest" description="Disordered" evidence="1">
    <location>
        <begin position="156"/>
        <end position="188"/>
    </location>
</feature>
<dbReference type="PANTHER" id="PTHR37604:SF1">
    <property type="entry name" value="TRANSCRIPTION INITIATION FACTOR TFIID SUBUNIT"/>
    <property type="match status" value="1"/>
</dbReference>
<proteinExistence type="predicted"/>
<sequence length="642" mass="71765">LSLSLSQHHLLRPPCLTRPSEMAAQQLLGEDGRGYELARRLEACGAWRAWLGETAYAGFAHSLASPAAWEAFMRPDAAAGKTRVQIHLQLRARALLFDKASVSLFLGPSTTNGTSRTSSSSHRPSPATASCLSNLNPAYLQLHVDDVYFSLEDNAQDASHHQDGSGPAPPNRAQKSMAQSRAVFSSHYERKPSIESRFYDAENENMPQSTRLDELPESWYSQCMDRFKKGKPNKFPLGDRESNKRTPDGMSAYINLLGAHKRKRQAFREETCMGTAIPMRDNGSRPHPNAVQDVIDDDTCLLPEMMFPSNCVPDSALPPPDTQDENQRVDVYGVLDSLPQVISQSPAMMERFGIRPEYLKVEFGRSKYRGKYGPVGIRKLSPEQASQMTQKVIACVLGNVGLEGGTEVSMEVLSKFMAAHICKLGRTLKILTDSYRKQFSSTELLKMFVQTAGLGSFAALVDHMKDTNKILLHQNLQNVKALQAQQNHIHQHQMNQIQRPMQTPLNTSYSQNFTIQQQQLQQQQLRRRQATTPRGSGMTIGNNRPMVDVKMENVMEPATDGTFNSLNKQQFRQQQMVITNHHAQSGHQFKQMASSQVPQLQSQNSFSMRTPPVKVEGFEELMGGDSTIKHDGDEHKLTSPSK</sequence>